<evidence type="ECO:0000259" key="2">
    <source>
        <dbReference type="PROSITE" id="PS51898"/>
    </source>
</evidence>
<keyword evidence="4" id="KW-1185">Reference proteome</keyword>
<dbReference type="GO" id="GO:0003677">
    <property type="term" value="F:DNA binding"/>
    <property type="evidence" value="ECO:0007669"/>
    <property type="project" value="InterPro"/>
</dbReference>
<gene>
    <name evidence="3" type="ORF">D3218_03245</name>
</gene>
<sequence length="521" mass="57766">MARSATHPPSAPQPAVEVRSVPEGERFVVTRAGTTLDTGGMVWKLENPSRTLTIDLHDIEMATAAVRSAIESYLRHTIRLYSVGEIAGNWAVLRMVVACRSAAEAVLPYRILGEVREQLKPHEHYRLHYLRKFYNWCCDQGFDGFSDEVAFEMNERVFGGNDKGEAVLSADPQEGPLDDREIYALTNALRGARVTGALTLAEQAAVWLCVGLGSNSGPLALLREEDFKSITAEGTAGKTYLLQVPRHKKGDVQSRSQFRARKLNADIGVVIEALLEENRMADGGEPDASRPLLMRSKERRDLSREGELTDYLYHHTSVGVLNLVARAVKKLGVISHRTGEPLKVTVRRLRYTFATRLVREGASQRVVADALDHTDLQNVAVYFDMKSDVVERLDAAMALQLGPLSQAFLGTLVRTEADAVNGDRRSRRILHSDRSKGTLKPLGTCGSFSFCGLNAPVACYTCVRFQPWIDAPHQEALDGMLGERQRRVDEGQDPRMVTLFDTTILAIADVIVQINEMRRAA</sequence>
<dbReference type="AlphaFoldDB" id="A0A3A1WSQ9"/>
<dbReference type="InterPro" id="IPR048120">
    <property type="entry name" value="Integrase-like"/>
</dbReference>
<evidence type="ECO:0000256" key="1">
    <source>
        <dbReference type="ARBA" id="ARBA00023172"/>
    </source>
</evidence>
<keyword evidence="1" id="KW-0233">DNA recombination</keyword>
<evidence type="ECO:0000313" key="3">
    <source>
        <dbReference type="EMBL" id="RIY03765.1"/>
    </source>
</evidence>
<dbReference type="InterPro" id="IPR013762">
    <property type="entry name" value="Integrase-like_cat_sf"/>
</dbReference>
<dbReference type="Gene3D" id="1.10.443.10">
    <property type="entry name" value="Intergrase catalytic core"/>
    <property type="match status" value="1"/>
</dbReference>
<feature type="domain" description="Tyr recombinase" evidence="2">
    <location>
        <begin position="172"/>
        <end position="398"/>
    </location>
</feature>
<reference evidence="4" key="1">
    <citation type="submission" date="2018-09" db="EMBL/GenBank/DDBJ databases">
        <authorList>
            <person name="Tuo L."/>
        </authorList>
    </citation>
    <scope>NUCLEOTIDE SEQUENCE [LARGE SCALE GENOMIC DNA]</scope>
    <source>
        <strain evidence="4">M2BS4Y-1</strain>
    </source>
</reference>
<comment type="caution">
    <text evidence="3">The sequence shown here is derived from an EMBL/GenBank/DDBJ whole genome shotgun (WGS) entry which is preliminary data.</text>
</comment>
<dbReference type="SUPFAM" id="SSF56349">
    <property type="entry name" value="DNA breaking-rejoining enzymes"/>
    <property type="match status" value="1"/>
</dbReference>
<dbReference type="OrthoDB" id="8368662at2"/>
<dbReference type="EMBL" id="QYRN01000001">
    <property type="protein sequence ID" value="RIY03765.1"/>
    <property type="molecule type" value="Genomic_DNA"/>
</dbReference>
<dbReference type="Pfam" id="PF00589">
    <property type="entry name" value="Phage_integrase"/>
    <property type="match status" value="1"/>
</dbReference>
<protein>
    <recommendedName>
        <fullName evidence="2">Tyr recombinase domain-containing protein</fullName>
    </recommendedName>
</protein>
<dbReference type="RefSeq" id="WP_119538421.1">
    <property type="nucleotide sequence ID" value="NZ_QYRN01000001.1"/>
</dbReference>
<dbReference type="Proteomes" id="UP000265750">
    <property type="component" value="Unassembled WGS sequence"/>
</dbReference>
<dbReference type="NCBIfam" id="NF041502">
    <property type="entry name" value="integrase_1"/>
    <property type="match status" value="1"/>
</dbReference>
<organism evidence="3 4">
    <name type="scientific">Aureimonas flava</name>
    <dbReference type="NCBI Taxonomy" id="2320271"/>
    <lineage>
        <taxon>Bacteria</taxon>
        <taxon>Pseudomonadati</taxon>
        <taxon>Pseudomonadota</taxon>
        <taxon>Alphaproteobacteria</taxon>
        <taxon>Hyphomicrobiales</taxon>
        <taxon>Aurantimonadaceae</taxon>
        <taxon>Aureimonas</taxon>
    </lineage>
</organism>
<accession>A0A3A1WSQ9</accession>
<dbReference type="GO" id="GO:0006310">
    <property type="term" value="P:DNA recombination"/>
    <property type="evidence" value="ECO:0007669"/>
    <property type="project" value="UniProtKB-KW"/>
</dbReference>
<dbReference type="InterPro" id="IPR011010">
    <property type="entry name" value="DNA_brk_join_enz"/>
</dbReference>
<dbReference type="InterPro" id="IPR002104">
    <property type="entry name" value="Integrase_catalytic"/>
</dbReference>
<dbReference type="GO" id="GO:0015074">
    <property type="term" value="P:DNA integration"/>
    <property type="evidence" value="ECO:0007669"/>
    <property type="project" value="InterPro"/>
</dbReference>
<dbReference type="PROSITE" id="PS51898">
    <property type="entry name" value="TYR_RECOMBINASE"/>
    <property type="match status" value="1"/>
</dbReference>
<evidence type="ECO:0000313" key="4">
    <source>
        <dbReference type="Proteomes" id="UP000265750"/>
    </source>
</evidence>
<proteinExistence type="predicted"/>
<name>A0A3A1WSQ9_9HYPH</name>